<dbReference type="AlphaFoldDB" id="A0A0E9WLX6"/>
<accession>A0A0E9WLX6</accession>
<sequence length="44" mass="5095">MSLDCRRKREYPGGNGATHCTTVPLHYRNHFNKNIEKHIICILG</sequence>
<name>A0A0E9WLX6_ANGAN</name>
<protein>
    <submittedName>
        <fullName evidence="1">Uncharacterized protein</fullName>
    </submittedName>
</protein>
<proteinExistence type="predicted"/>
<reference evidence="1" key="1">
    <citation type="submission" date="2014-11" db="EMBL/GenBank/DDBJ databases">
        <authorList>
            <person name="Amaro Gonzalez C."/>
        </authorList>
    </citation>
    <scope>NUCLEOTIDE SEQUENCE</scope>
</reference>
<organism evidence="1">
    <name type="scientific">Anguilla anguilla</name>
    <name type="common">European freshwater eel</name>
    <name type="synonym">Muraena anguilla</name>
    <dbReference type="NCBI Taxonomy" id="7936"/>
    <lineage>
        <taxon>Eukaryota</taxon>
        <taxon>Metazoa</taxon>
        <taxon>Chordata</taxon>
        <taxon>Craniata</taxon>
        <taxon>Vertebrata</taxon>
        <taxon>Euteleostomi</taxon>
        <taxon>Actinopterygii</taxon>
        <taxon>Neopterygii</taxon>
        <taxon>Teleostei</taxon>
        <taxon>Anguilliformes</taxon>
        <taxon>Anguillidae</taxon>
        <taxon>Anguilla</taxon>
    </lineage>
</organism>
<dbReference type="EMBL" id="GBXM01018094">
    <property type="protein sequence ID" value="JAH90483.1"/>
    <property type="molecule type" value="Transcribed_RNA"/>
</dbReference>
<reference evidence="1" key="2">
    <citation type="journal article" date="2015" name="Fish Shellfish Immunol.">
        <title>Early steps in the European eel (Anguilla anguilla)-Vibrio vulnificus interaction in the gills: Role of the RtxA13 toxin.</title>
        <authorList>
            <person name="Callol A."/>
            <person name="Pajuelo D."/>
            <person name="Ebbesson L."/>
            <person name="Teles M."/>
            <person name="MacKenzie S."/>
            <person name="Amaro C."/>
        </authorList>
    </citation>
    <scope>NUCLEOTIDE SEQUENCE</scope>
</reference>
<evidence type="ECO:0000313" key="1">
    <source>
        <dbReference type="EMBL" id="JAH90483.1"/>
    </source>
</evidence>